<feature type="domain" description="DUF5710" evidence="2">
    <location>
        <begin position="13"/>
        <end position="41"/>
    </location>
</feature>
<evidence type="ECO:0000313" key="3">
    <source>
        <dbReference type="EMBL" id="NYG00906.1"/>
    </source>
</evidence>
<reference evidence="3 4" key="1">
    <citation type="submission" date="2020-07" db="EMBL/GenBank/DDBJ databases">
        <title>Sequencing the genomes of 1000 actinobacteria strains.</title>
        <authorList>
            <person name="Klenk H.-P."/>
        </authorList>
    </citation>
    <scope>NUCLEOTIDE SEQUENCE [LARGE SCALE GENOMIC DNA]</scope>
    <source>
        <strain evidence="3 4">DSM 44749</strain>
    </source>
</reference>
<gene>
    <name evidence="3" type="ORF">HDA37_001191</name>
</gene>
<dbReference type="InterPro" id="IPR003615">
    <property type="entry name" value="HNH_nuc"/>
</dbReference>
<evidence type="ECO:0000259" key="2">
    <source>
        <dbReference type="Pfam" id="PF18974"/>
    </source>
</evidence>
<dbReference type="InterPro" id="IPR043764">
    <property type="entry name" value="DUF5710"/>
</dbReference>
<evidence type="ECO:0000313" key="4">
    <source>
        <dbReference type="Proteomes" id="UP000549695"/>
    </source>
</evidence>
<comment type="caution">
    <text evidence="3">The sequence shown here is derived from an EMBL/GenBank/DDBJ whole genome shotgun (WGS) entry which is preliminary data.</text>
</comment>
<keyword evidence="4" id="KW-1185">Reference proteome</keyword>
<organism evidence="3 4">
    <name type="scientific">Pseudonocardia alni</name>
    <name type="common">Amycolata alni</name>
    <dbReference type="NCBI Taxonomy" id="33907"/>
    <lineage>
        <taxon>Bacteria</taxon>
        <taxon>Bacillati</taxon>
        <taxon>Actinomycetota</taxon>
        <taxon>Actinomycetes</taxon>
        <taxon>Pseudonocardiales</taxon>
        <taxon>Pseudonocardiaceae</taxon>
        <taxon>Pseudonocardia</taxon>
    </lineage>
</organism>
<name>A0A852W4Q6_PSEA5</name>
<dbReference type="CDD" id="cd00085">
    <property type="entry name" value="HNHc"/>
    <property type="match status" value="1"/>
</dbReference>
<proteinExistence type="predicted"/>
<dbReference type="AlphaFoldDB" id="A0A852W4Q6"/>
<feature type="region of interest" description="Disordered" evidence="1">
    <location>
        <begin position="222"/>
        <end position="256"/>
    </location>
</feature>
<dbReference type="Pfam" id="PF18974">
    <property type="entry name" value="DUF5710"/>
    <property type="match status" value="1"/>
</dbReference>
<evidence type="ECO:0000256" key="1">
    <source>
        <dbReference type="SAM" id="MobiDB-lite"/>
    </source>
</evidence>
<sequence length="256" mass="29095">MTTNETTRGPQARAWLDVPFSEKGQAKAHGARWDPAAKRWYDPRPPTPGLQSWAALPDVPNLLPGEDRSFGSGLFVDMIPRTCWFTNVRTCVSPQDWERLRRMVFARAGHRCEACGATEDRGARRWLEVHERWSYDDRTGIQTLRRLICLCSSCHLTTHLGHANVTGRADEALTHLRRVTGMSDQQVSRHVDEAGRLWTERSARTWHLDLRMLTDAGVMLRRPEAPAQRSRTAGRSLDRTRVADRAAAVRPGGWRP</sequence>
<dbReference type="GeneID" id="98050995"/>
<protein>
    <recommendedName>
        <fullName evidence="2">DUF5710 domain-containing protein</fullName>
    </recommendedName>
</protein>
<accession>A0A852W4Q6</accession>
<dbReference type="Proteomes" id="UP000549695">
    <property type="component" value="Unassembled WGS sequence"/>
</dbReference>
<dbReference type="EMBL" id="JACCCZ010000001">
    <property type="protein sequence ID" value="NYG00906.1"/>
    <property type="molecule type" value="Genomic_DNA"/>
</dbReference>
<dbReference type="RefSeq" id="WP_179760503.1">
    <property type="nucleotide sequence ID" value="NZ_BAAAJZ010000008.1"/>
</dbReference>